<keyword evidence="1" id="KW-0732">Signal</keyword>
<evidence type="ECO:0000313" key="2">
    <source>
        <dbReference type="EMBL" id="TWX56822.1"/>
    </source>
</evidence>
<proteinExistence type="predicted"/>
<dbReference type="Proteomes" id="UP000321917">
    <property type="component" value="Unassembled WGS sequence"/>
</dbReference>
<sequence length="162" mass="18057">MRIFLQTSALLIGFILSLSIANASADKTLEQLEHDKWLKLRFSAQHERLIPIVAVADMFFACDQAKNSGNANYQVKELVEDMDRNLLAEKLTACLAGATTKSDTALNYGLQGCFSEQLSSLPAQQKLERMAMVTASISTLSREERQKSFTRCVTDQSISYLK</sequence>
<dbReference type="RefSeq" id="WP_146800198.1">
    <property type="nucleotide sequence ID" value="NZ_VOLP01000020.1"/>
</dbReference>
<dbReference type="Proteomes" id="UP000321525">
    <property type="component" value="Unassembled WGS sequence"/>
</dbReference>
<evidence type="ECO:0000313" key="4">
    <source>
        <dbReference type="Proteomes" id="UP000321525"/>
    </source>
</evidence>
<gene>
    <name evidence="2" type="ORF">ESZ26_14605</name>
    <name evidence="3" type="ORF">ESZ27_11525</name>
</gene>
<dbReference type="EMBL" id="VOLR01000021">
    <property type="protein sequence ID" value="TWX56822.1"/>
    <property type="molecule type" value="Genomic_DNA"/>
</dbReference>
<keyword evidence="4" id="KW-1185">Reference proteome</keyword>
<dbReference type="EMBL" id="VOLQ01000020">
    <property type="protein sequence ID" value="TWX66065.1"/>
    <property type="molecule type" value="Genomic_DNA"/>
</dbReference>
<organism evidence="3 5">
    <name type="scientific">Colwellia hornerae</name>
    <dbReference type="NCBI Taxonomy" id="89402"/>
    <lineage>
        <taxon>Bacteria</taxon>
        <taxon>Pseudomonadati</taxon>
        <taxon>Pseudomonadota</taxon>
        <taxon>Gammaproteobacteria</taxon>
        <taxon>Alteromonadales</taxon>
        <taxon>Colwelliaceae</taxon>
        <taxon>Colwellia</taxon>
    </lineage>
</organism>
<evidence type="ECO:0000313" key="5">
    <source>
        <dbReference type="Proteomes" id="UP000321917"/>
    </source>
</evidence>
<accession>A0A5C6QAJ0</accession>
<evidence type="ECO:0000256" key="1">
    <source>
        <dbReference type="SAM" id="SignalP"/>
    </source>
</evidence>
<reference evidence="3 5" key="1">
    <citation type="submission" date="2019-07" db="EMBL/GenBank/DDBJ databases">
        <title>Genomes of sea-ice associated Colwellia species.</title>
        <authorList>
            <person name="Bowman J.P."/>
        </authorList>
    </citation>
    <scope>NUCLEOTIDE SEQUENCE [LARGE SCALE GENOMIC DNA]</scope>
    <source>
        <strain evidence="2 4">ACAM 607</strain>
        <strain evidence="3 5">IC036</strain>
    </source>
</reference>
<feature type="signal peptide" evidence="1">
    <location>
        <begin position="1"/>
        <end position="25"/>
    </location>
</feature>
<feature type="chain" id="PRO_5023029546" evidence="1">
    <location>
        <begin position="26"/>
        <end position="162"/>
    </location>
</feature>
<comment type="caution">
    <text evidence="3">The sequence shown here is derived from an EMBL/GenBank/DDBJ whole genome shotgun (WGS) entry which is preliminary data.</text>
</comment>
<name>A0A5C6QAJ0_9GAMM</name>
<dbReference type="OrthoDB" id="6226475at2"/>
<evidence type="ECO:0000313" key="3">
    <source>
        <dbReference type="EMBL" id="TWX66065.1"/>
    </source>
</evidence>
<dbReference type="AlphaFoldDB" id="A0A5C6QAJ0"/>
<protein>
    <submittedName>
        <fullName evidence="3">Uncharacterized protein</fullName>
    </submittedName>
</protein>